<dbReference type="RefSeq" id="WP_143234568.1">
    <property type="nucleotide sequence ID" value="NZ_OBDY01000004.1"/>
</dbReference>
<protein>
    <submittedName>
        <fullName evidence="2">Uncharacterized protein</fullName>
    </submittedName>
</protein>
<keyword evidence="1" id="KW-0812">Transmembrane</keyword>
<proteinExistence type="predicted"/>
<dbReference type="Proteomes" id="UP000219612">
    <property type="component" value="Unassembled WGS sequence"/>
</dbReference>
<feature type="transmembrane region" description="Helical" evidence="1">
    <location>
        <begin position="82"/>
        <end position="102"/>
    </location>
</feature>
<gene>
    <name evidence="2" type="ORF">SAMN05421748_10417</name>
</gene>
<keyword evidence="1" id="KW-0472">Membrane</keyword>
<feature type="transmembrane region" description="Helical" evidence="1">
    <location>
        <begin position="410"/>
        <end position="430"/>
    </location>
</feature>
<keyword evidence="3" id="KW-1185">Reference proteome</keyword>
<dbReference type="AlphaFoldDB" id="A0A285HAF9"/>
<evidence type="ECO:0000256" key="1">
    <source>
        <dbReference type="SAM" id="Phobius"/>
    </source>
</evidence>
<reference evidence="2 3" key="1">
    <citation type="submission" date="2017-09" db="EMBL/GenBank/DDBJ databases">
        <authorList>
            <person name="Ehlers B."/>
            <person name="Leendertz F.H."/>
        </authorList>
    </citation>
    <scope>NUCLEOTIDE SEQUENCE [LARGE SCALE GENOMIC DNA]</scope>
    <source>
        <strain evidence="2 3">CGMCC 4.6857</strain>
    </source>
</reference>
<feature type="transmembrane region" description="Helical" evidence="1">
    <location>
        <begin position="203"/>
        <end position="224"/>
    </location>
</feature>
<evidence type="ECO:0000313" key="3">
    <source>
        <dbReference type="Proteomes" id="UP000219612"/>
    </source>
</evidence>
<sequence length="440" mass="49216">MEAAVSRPVYPDLGFDPRAWRRRYSVYVYRRFVADSVSAFRVLLTIPQWKGSGSRRLVHRDVIRGLRSRARRRSAFTMFEKMLANAFALLIIVITLTVPAFYVSPESRWWLPVQYLANLLSGLVACIAAFVIFAVAQLLITAVISTWEARRRGLRYQRAFAAVLGSEAAILASAVVLVFLTYGATRWMSFPDPVHAAVMFGSWVVYAFAGVVIMHTVALLVFSLSARHLRNRHPDGRFVVGLAEYIDSLDDLGSDLGAWLEKDRRERIRALEEVATEYKFDWPNRMRTGHLNADNAAHEWGRTVAAAIYAKQLPILLGVGDKCDYTRNMRNLLSAFLAGDRTAFPDDESDPARSSGQWHRLGRSAAILLTAVVAVAFILVGVLQPELPDKLAEWGWPEQVVNRLRLGYGIQPPLLTVGAAFLGLTARLVTPQLATRSFGR</sequence>
<keyword evidence="1" id="KW-1133">Transmembrane helix</keyword>
<evidence type="ECO:0000313" key="2">
    <source>
        <dbReference type="EMBL" id="SNY32634.1"/>
    </source>
</evidence>
<organism evidence="2 3">
    <name type="scientific">Paractinoplanes atraurantiacus</name>
    <dbReference type="NCBI Taxonomy" id="1036182"/>
    <lineage>
        <taxon>Bacteria</taxon>
        <taxon>Bacillati</taxon>
        <taxon>Actinomycetota</taxon>
        <taxon>Actinomycetes</taxon>
        <taxon>Micromonosporales</taxon>
        <taxon>Micromonosporaceae</taxon>
        <taxon>Paractinoplanes</taxon>
    </lineage>
</organism>
<name>A0A285HAF9_9ACTN</name>
<feature type="transmembrane region" description="Helical" evidence="1">
    <location>
        <begin position="122"/>
        <end position="147"/>
    </location>
</feature>
<dbReference type="EMBL" id="OBDY01000004">
    <property type="protein sequence ID" value="SNY32634.1"/>
    <property type="molecule type" value="Genomic_DNA"/>
</dbReference>
<feature type="transmembrane region" description="Helical" evidence="1">
    <location>
        <begin position="365"/>
        <end position="384"/>
    </location>
</feature>
<accession>A0A285HAF9</accession>
<feature type="transmembrane region" description="Helical" evidence="1">
    <location>
        <begin position="159"/>
        <end position="183"/>
    </location>
</feature>